<comment type="caution">
    <text evidence="2">The sequence shown here is derived from an EMBL/GenBank/DDBJ whole genome shotgun (WGS) entry which is preliminary data.</text>
</comment>
<evidence type="ECO:0000313" key="3">
    <source>
        <dbReference type="Proteomes" id="UP000075806"/>
    </source>
</evidence>
<dbReference type="AlphaFoldDB" id="A0A161PM15"/>
<dbReference type="Pfam" id="PF19610">
    <property type="entry name" value="DUF6115"/>
    <property type="match status" value="1"/>
</dbReference>
<protein>
    <recommendedName>
        <fullName evidence="4">Swarming motility protein SwrB</fullName>
    </recommendedName>
</protein>
<dbReference type="InterPro" id="IPR046118">
    <property type="entry name" value="DUF6115"/>
</dbReference>
<dbReference type="OrthoDB" id="1708317at2"/>
<sequence>MWITLSFLLHAILFIIIFLLSSRISQLNKDVANIQSIKQDVEEALMASVQEIQAENQKLLNEINKKTDHAEKAQIKALPNDDDDDDEIETRSSTNSNSGTEQSSEQIQEDERYSDYQPPFLSDESKSEGVAFEPSLTVRVLSLAKQGQNIEQIAKSLKIGKGEVQVILNFYK</sequence>
<feature type="region of interest" description="Disordered" evidence="1">
    <location>
        <begin position="74"/>
        <end position="128"/>
    </location>
</feature>
<dbReference type="Proteomes" id="UP000075806">
    <property type="component" value="Unassembled WGS sequence"/>
</dbReference>
<proteinExistence type="predicted"/>
<accession>A0A161PM15</accession>
<evidence type="ECO:0008006" key="4">
    <source>
        <dbReference type="Google" id="ProtNLM"/>
    </source>
</evidence>
<organism evidence="2 3">
    <name type="scientific">Alkalihalobacillus trypoxylicola</name>
    <dbReference type="NCBI Taxonomy" id="519424"/>
    <lineage>
        <taxon>Bacteria</taxon>
        <taxon>Bacillati</taxon>
        <taxon>Bacillota</taxon>
        <taxon>Bacilli</taxon>
        <taxon>Bacillales</taxon>
        <taxon>Bacillaceae</taxon>
        <taxon>Alkalihalobacillus</taxon>
    </lineage>
</organism>
<evidence type="ECO:0000313" key="2">
    <source>
        <dbReference type="EMBL" id="KYG35033.1"/>
    </source>
</evidence>
<evidence type="ECO:0000256" key="1">
    <source>
        <dbReference type="SAM" id="MobiDB-lite"/>
    </source>
</evidence>
<feature type="compositionally biased region" description="Polar residues" evidence="1">
    <location>
        <begin position="91"/>
        <end position="106"/>
    </location>
</feature>
<dbReference type="EMBL" id="LTAO01000001">
    <property type="protein sequence ID" value="KYG35033.1"/>
    <property type="molecule type" value="Genomic_DNA"/>
</dbReference>
<dbReference type="STRING" id="519424.AZF04_01475"/>
<keyword evidence="3" id="KW-1185">Reference proteome</keyword>
<name>A0A161PM15_9BACI</name>
<reference evidence="2" key="1">
    <citation type="submission" date="2016-02" db="EMBL/GenBank/DDBJ databases">
        <title>Genome sequence of Bacillus trypoxylicola KCTC 13244(T).</title>
        <authorList>
            <person name="Jeong H."/>
            <person name="Park S.-H."/>
            <person name="Choi S.-K."/>
        </authorList>
    </citation>
    <scope>NUCLEOTIDE SEQUENCE [LARGE SCALE GENOMIC DNA]</scope>
    <source>
        <strain evidence="2">KCTC 13244</strain>
    </source>
</reference>
<dbReference type="RefSeq" id="WP_061947268.1">
    <property type="nucleotide sequence ID" value="NZ_LTAO01000001.1"/>
</dbReference>
<gene>
    <name evidence="2" type="ORF">AZF04_01475</name>
</gene>